<evidence type="ECO:0000313" key="2">
    <source>
        <dbReference type="EMBL" id="BAX25107.1"/>
    </source>
</evidence>
<protein>
    <submittedName>
        <fullName evidence="2">Uncharacterized protein</fullName>
    </submittedName>
</protein>
<reference evidence="2" key="1">
    <citation type="submission" date="2009-05" db="EMBL/GenBank/DDBJ databases">
        <title>Oryza sativa Japonica Group genomic DNA, chromosome 6, BAC clone:KMK0024M20, cultivar:Khau Mac Kho.</title>
        <authorList>
            <person name="Matsumoto T."/>
            <person name="Wu J."/>
            <person name="Kanamori H."/>
        </authorList>
    </citation>
    <scope>NUCLEOTIDE SEQUENCE</scope>
    <source>
        <strain evidence="2">IRGC 101232</strain>
    </source>
</reference>
<gene>
    <name evidence="2" type="primary">OB_Ba0080O08.13</name>
</gene>
<accession>A0A1V1H796</accession>
<evidence type="ECO:0000256" key="1">
    <source>
        <dbReference type="SAM" id="MobiDB-lite"/>
    </source>
</evidence>
<feature type="region of interest" description="Disordered" evidence="1">
    <location>
        <begin position="25"/>
        <end position="83"/>
    </location>
</feature>
<organism evidence="2">
    <name type="scientific">Oryza brachyantha</name>
    <name type="common">malo sina</name>
    <dbReference type="NCBI Taxonomy" id="4533"/>
    <lineage>
        <taxon>Eukaryota</taxon>
        <taxon>Viridiplantae</taxon>
        <taxon>Streptophyta</taxon>
        <taxon>Embryophyta</taxon>
        <taxon>Tracheophyta</taxon>
        <taxon>Spermatophyta</taxon>
        <taxon>Magnoliopsida</taxon>
        <taxon>Liliopsida</taxon>
        <taxon>Poales</taxon>
        <taxon>Poaceae</taxon>
        <taxon>BOP clade</taxon>
        <taxon>Oryzoideae</taxon>
        <taxon>Oryzeae</taxon>
        <taxon>Oryzinae</taxon>
        <taxon>Oryza</taxon>
    </lineage>
</organism>
<name>A0A1V1H796_ORYBR</name>
<feature type="compositionally biased region" description="Polar residues" evidence="1">
    <location>
        <begin position="72"/>
        <end position="83"/>
    </location>
</feature>
<sequence>MAAIVNVLSSLPQPPAACLQWRPCSGDPMAPWPRTSPAIGGFELDEDDDDSEGDEQPRFAACGGRPGEEDTMITNSQHTNYSF</sequence>
<dbReference type="EMBL" id="AP011473">
    <property type="protein sequence ID" value="BAX25107.1"/>
    <property type="molecule type" value="Genomic_DNA"/>
</dbReference>
<feature type="compositionally biased region" description="Acidic residues" evidence="1">
    <location>
        <begin position="43"/>
        <end position="54"/>
    </location>
</feature>
<dbReference type="AlphaFoldDB" id="A0A1V1H796"/>
<proteinExistence type="predicted"/>